<comment type="caution">
    <text evidence="7">The sequence shown here is derived from an EMBL/GenBank/DDBJ whole genome shotgun (WGS) entry which is preliminary data.</text>
</comment>
<keyword evidence="5" id="KW-0812">Transmembrane</keyword>
<dbReference type="InterPro" id="IPR002938">
    <property type="entry name" value="FAD-bd"/>
</dbReference>
<dbReference type="GO" id="GO:0004497">
    <property type="term" value="F:monooxygenase activity"/>
    <property type="evidence" value="ECO:0007669"/>
    <property type="project" value="InterPro"/>
</dbReference>
<dbReference type="Gene3D" id="3.50.50.60">
    <property type="entry name" value="FAD/NAD(P)-binding domain"/>
    <property type="match status" value="2"/>
</dbReference>
<dbReference type="InterPro" id="IPR036188">
    <property type="entry name" value="FAD/NAD-bd_sf"/>
</dbReference>
<keyword evidence="5" id="KW-0472">Membrane</keyword>
<keyword evidence="5" id="KW-1133">Transmembrane helix</keyword>
<keyword evidence="2" id="KW-0285">Flavoprotein</keyword>
<feature type="domain" description="FAD-binding" evidence="6">
    <location>
        <begin position="302"/>
        <end position="388"/>
    </location>
</feature>
<dbReference type="PANTHER" id="PTHR47356">
    <property type="entry name" value="FAD-DEPENDENT MONOOXYGENASE ASQG-RELATED"/>
    <property type="match status" value="1"/>
</dbReference>
<protein>
    <recommendedName>
        <fullName evidence="6">FAD-binding domain-containing protein</fullName>
    </recommendedName>
</protein>
<dbReference type="PRINTS" id="PR00420">
    <property type="entry name" value="RNGMNOXGNASE"/>
</dbReference>
<evidence type="ECO:0000313" key="7">
    <source>
        <dbReference type="EMBL" id="KAF9545553.1"/>
    </source>
</evidence>
<dbReference type="EMBL" id="JAAAXW010000070">
    <property type="protein sequence ID" value="KAF9545553.1"/>
    <property type="molecule type" value="Genomic_DNA"/>
</dbReference>
<evidence type="ECO:0000313" key="8">
    <source>
        <dbReference type="Proteomes" id="UP000723463"/>
    </source>
</evidence>
<dbReference type="AlphaFoldDB" id="A0A9P6K4A7"/>
<comment type="similarity">
    <text evidence="1">Belongs to the paxM FAD-dependent monooxygenase family.</text>
</comment>
<dbReference type="SUPFAM" id="SSF51905">
    <property type="entry name" value="FAD/NAD(P)-binding domain"/>
    <property type="match status" value="2"/>
</dbReference>
<reference evidence="7" key="1">
    <citation type="journal article" date="2020" name="Fungal Divers.">
        <title>Resolving the Mortierellaceae phylogeny through synthesis of multi-gene phylogenetics and phylogenomics.</title>
        <authorList>
            <person name="Vandepol N."/>
            <person name="Liber J."/>
            <person name="Desiro A."/>
            <person name="Na H."/>
            <person name="Kennedy M."/>
            <person name="Barry K."/>
            <person name="Grigoriev I.V."/>
            <person name="Miller A.N."/>
            <person name="O'Donnell K."/>
            <person name="Stajich J.E."/>
            <person name="Bonito G."/>
        </authorList>
    </citation>
    <scope>NUCLEOTIDE SEQUENCE</scope>
    <source>
        <strain evidence="7">NRRL 2591</strain>
    </source>
</reference>
<evidence type="ECO:0000256" key="5">
    <source>
        <dbReference type="SAM" id="Phobius"/>
    </source>
</evidence>
<evidence type="ECO:0000256" key="2">
    <source>
        <dbReference type="ARBA" id="ARBA00022630"/>
    </source>
</evidence>
<sequence>MSDTLNKATVLIVGAGLGGLMLGALLERQGVPYTILERAAAVKPLGSAMTVGPVLLAVFQQLGIYDELRAVGKYMTHIKMHNESLQALKPTDYTPVEEQTGYGFHVVARPVLYELILKLVPPRRILFDKKVVSISETDEKVTVRTGDNAAYEGDILVGADGAHSTVRQQMYKALESEGKLPKPDQEDLPFSCTCLVGQTRVLDPEEFPLLKDPVCQFLSVMSDDKPYSWATFTTTDNKLAFMVVNYLGTKSSKAAIERRQDASEREEWGPFAAQAMCEETSKFPVPIGDGTMTLGDVYKLTPKDMISKVMLEEKVFDTWYSGRTVLLGDSCHKLNPAGGQGAANAFHDAVALANLLYAMPTTTSQDITQIFIEYHAERHPAAKESFENSQLFSKIMDRGIGGAIALFFVTHTPFWLWKILLGKTVRFRPQIGFIQLIPATGSIPSAVSPMGAGLGGLMLGTLLEKANIPYTIFERATTVKPLGSAMFIMAPLLTLFAQLEILDEFVAISKELSTFSTNRELEGPFSTLDYSAMEAITGYPGYIVSRPMFYNLLLKQIPTTKILFGRRVTNILEKESKVIVETADNRMFEGDVLVGADGAHSTVRQRMYETLKQQGRLPKTDQKDLPFSRSCLVGQTRSLDPEEFPVLKEEHSRYFLTLTHDQPYSVAVFTTKQNTFAWMVLYRLEKSTSKASMEQQFKTKKSTEWSDPNTAAAMCDKTRNIVLPIVRASQDSGDYSNTTLTIGELFDRTDKELISEVMLEEKIFKTWSAGRTVLLGDVTSRCWAR</sequence>
<feature type="domain" description="FAD-binding" evidence="6">
    <location>
        <begin position="450"/>
        <end position="618"/>
    </location>
</feature>
<dbReference type="GO" id="GO:0071949">
    <property type="term" value="F:FAD binding"/>
    <property type="evidence" value="ECO:0007669"/>
    <property type="project" value="InterPro"/>
</dbReference>
<keyword evidence="4" id="KW-0560">Oxidoreductase</keyword>
<name>A0A9P6K4A7_9FUNG</name>
<keyword evidence="8" id="KW-1185">Reference proteome</keyword>
<evidence type="ECO:0000256" key="4">
    <source>
        <dbReference type="ARBA" id="ARBA00023002"/>
    </source>
</evidence>
<feature type="domain" description="FAD-binding" evidence="6">
    <location>
        <begin position="8"/>
        <end position="179"/>
    </location>
</feature>
<gene>
    <name evidence="7" type="ORF">EC957_010862</name>
</gene>
<keyword evidence="3" id="KW-0274">FAD</keyword>
<evidence type="ECO:0000259" key="6">
    <source>
        <dbReference type="Pfam" id="PF01494"/>
    </source>
</evidence>
<proteinExistence type="inferred from homology"/>
<organism evidence="7 8">
    <name type="scientific">Mortierella hygrophila</name>
    <dbReference type="NCBI Taxonomy" id="979708"/>
    <lineage>
        <taxon>Eukaryota</taxon>
        <taxon>Fungi</taxon>
        <taxon>Fungi incertae sedis</taxon>
        <taxon>Mucoromycota</taxon>
        <taxon>Mortierellomycotina</taxon>
        <taxon>Mortierellomycetes</taxon>
        <taxon>Mortierellales</taxon>
        <taxon>Mortierellaceae</taxon>
        <taxon>Mortierella</taxon>
    </lineage>
</organism>
<dbReference type="Proteomes" id="UP000723463">
    <property type="component" value="Unassembled WGS sequence"/>
</dbReference>
<dbReference type="Pfam" id="PF01494">
    <property type="entry name" value="FAD_binding_3"/>
    <property type="match status" value="3"/>
</dbReference>
<dbReference type="InterPro" id="IPR050562">
    <property type="entry name" value="FAD_mOase_fung"/>
</dbReference>
<evidence type="ECO:0000256" key="3">
    <source>
        <dbReference type="ARBA" id="ARBA00022827"/>
    </source>
</evidence>
<evidence type="ECO:0000256" key="1">
    <source>
        <dbReference type="ARBA" id="ARBA00007992"/>
    </source>
</evidence>
<feature type="transmembrane region" description="Helical" evidence="5">
    <location>
        <begin position="7"/>
        <end position="26"/>
    </location>
</feature>
<accession>A0A9P6K4A7</accession>
<dbReference type="PANTHER" id="PTHR47356:SF2">
    <property type="entry name" value="FAD-BINDING DOMAIN-CONTAINING PROTEIN-RELATED"/>
    <property type="match status" value="1"/>
</dbReference>